<evidence type="ECO:0000256" key="1">
    <source>
        <dbReference type="SAM" id="MobiDB-lite"/>
    </source>
</evidence>
<evidence type="ECO:0000313" key="5">
    <source>
        <dbReference type="Proteomes" id="UP000234181"/>
    </source>
</evidence>
<evidence type="ECO:0000313" key="4">
    <source>
        <dbReference type="Proteomes" id="UP000234166"/>
    </source>
</evidence>
<sequence length="79" mass="9030">MHYPHNTVVGWIARDGESARLAHDPHDPWEPPMPRRDSIDIARRGRGRSYGISQAMDTKKERGFRALFHCHPLGISARS</sequence>
<feature type="region of interest" description="Disordered" evidence="1">
    <location>
        <begin position="22"/>
        <end position="48"/>
    </location>
</feature>
<comment type="caution">
    <text evidence="3">The sequence shown here is derived from an EMBL/GenBank/DDBJ whole genome shotgun (WGS) entry which is preliminary data.</text>
</comment>
<feature type="compositionally biased region" description="Basic and acidic residues" evidence="1">
    <location>
        <begin position="22"/>
        <end position="43"/>
    </location>
</feature>
<dbReference type="Proteomes" id="UP000234166">
    <property type="component" value="Unassembled WGS sequence"/>
</dbReference>
<organism evidence="3 4">
    <name type="scientific">Xanthomonas campestris pv. phaseoli</name>
    <dbReference type="NCBI Taxonomy" id="317013"/>
    <lineage>
        <taxon>Bacteria</taxon>
        <taxon>Pseudomonadati</taxon>
        <taxon>Pseudomonadota</taxon>
        <taxon>Gammaproteobacteria</taxon>
        <taxon>Lysobacterales</taxon>
        <taxon>Lysobacteraceae</taxon>
        <taxon>Xanthomonas</taxon>
    </lineage>
</organism>
<evidence type="ECO:0000313" key="3">
    <source>
        <dbReference type="EMBL" id="SON93192.1"/>
    </source>
</evidence>
<keyword evidence="5" id="KW-1185">Reference proteome</keyword>
<name>A0AB38E7T9_XANCH</name>
<proteinExistence type="predicted"/>
<accession>A0AB38E7T9</accession>
<protein>
    <submittedName>
        <fullName evidence="3">Uncharacterized protein</fullName>
    </submittedName>
</protein>
<dbReference type="Proteomes" id="UP000234181">
    <property type="component" value="Unassembled WGS sequence"/>
</dbReference>
<dbReference type="EMBL" id="OCYS01000158">
    <property type="protein sequence ID" value="SON93192.1"/>
    <property type="molecule type" value="Genomic_DNA"/>
</dbReference>
<dbReference type="AlphaFoldDB" id="A0AB38E7T9"/>
<gene>
    <name evidence="2" type="ORF">XAP6984_990094</name>
    <name evidence="3" type="ORF">XAP7430_980091</name>
</gene>
<evidence type="ECO:0000313" key="2">
    <source>
        <dbReference type="EMBL" id="SON90400.1"/>
    </source>
</evidence>
<reference evidence="4 5" key="1">
    <citation type="submission" date="2017-10" db="EMBL/GenBank/DDBJ databases">
        <authorList>
            <person name="Regsiter A."/>
            <person name="William W."/>
        </authorList>
    </citation>
    <scope>NUCLEOTIDE SEQUENCE [LARGE SCALE GENOMIC DNA]</scope>
    <source>
        <strain evidence="2 5">CFBP6984</strain>
        <strain evidence="3 4">CFBP7430</strain>
    </source>
</reference>
<dbReference type="EMBL" id="OCYT01000160">
    <property type="protein sequence ID" value="SON90400.1"/>
    <property type="molecule type" value="Genomic_DNA"/>
</dbReference>